<gene>
    <name evidence="1" type="ORF">RPERSI_LOCUS55</name>
</gene>
<dbReference type="Proteomes" id="UP000789920">
    <property type="component" value="Unassembled WGS sequence"/>
</dbReference>
<name>A0ACA9K869_9GLOM</name>
<comment type="caution">
    <text evidence="1">The sequence shown here is derived from an EMBL/GenBank/DDBJ whole genome shotgun (WGS) entry which is preliminary data.</text>
</comment>
<reference evidence="1" key="1">
    <citation type="submission" date="2021-06" db="EMBL/GenBank/DDBJ databases">
        <authorList>
            <person name="Kallberg Y."/>
            <person name="Tangrot J."/>
            <person name="Rosling A."/>
        </authorList>
    </citation>
    <scope>NUCLEOTIDE SEQUENCE</scope>
    <source>
        <strain evidence="1">MA461A</strain>
    </source>
</reference>
<protein>
    <submittedName>
        <fullName evidence="1">12019_t:CDS:1</fullName>
    </submittedName>
</protein>
<evidence type="ECO:0000313" key="2">
    <source>
        <dbReference type="Proteomes" id="UP000789920"/>
    </source>
</evidence>
<dbReference type="EMBL" id="CAJVQC010000037">
    <property type="protein sequence ID" value="CAG8458575.1"/>
    <property type="molecule type" value="Genomic_DNA"/>
</dbReference>
<proteinExistence type="predicted"/>
<organism evidence="1 2">
    <name type="scientific">Racocetra persica</name>
    <dbReference type="NCBI Taxonomy" id="160502"/>
    <lineage>
        <taxon>Eukaryota</taxon>
        <taxon>Fungi</taxon>
        <taxon>Fungi incertae sedis</taxon>
        <taxon>Mucoromycota</taxon>
        <taxon>Glomeromycotina</taxon>
        <taxon>Glomeromycetes</taxon>
        <taxon>Diversisporales</taxon>
        <taxon>Gigasporaceae</taxon>
        <taxon>Racocetra</taxon>
    </lineage>
</organism>
<sequence length="83" mass="9481">EYQQTRQGEYQKFQTVDVLVECLEMLFGLDKIPEDLVVVEKIEDPEDPDLFPVEKIEGPDLLIVEHAEVEKAVDEIDAVPVIV</sequence>
<feature type="non-terminal residue" evidence="1">
    <location>
        <position position="1"/>
    </location>
</feature>
<accession>A0ACA9K869</accession>
<keyword evidence="2" id="KW-1185">Reference proteome</keyword>
<evidence type="ECO:0000313" key="1">
    <source>
        <dbReference type="EMBL" id="CAG8458575.1"/>
    </source>
</evidence>